<dbReference type="InterPro" id="IPR005599">
    <property type="entry name" value="GPI_mannosylTrfase"/>
</dbReference>
<evidence type="ECO:0000256" key="6">
    <source>
        <dbReference type="ARBA" id="ARBA00022824"/>
    </source>
</evidence>
<comment type="subcellular location">
    <subcellularLocation>
        <location evidence="1">Endomembrane system</location>
        <topology evidence="1">Multi-pass membrane protein</topology>
    </subcellularLocation>
    <subcellularLocation>
        <location evidence="2">Endoplasmic reticulum membrane</location>
    </subcellularLocation>
</comment>
<feature type="transmembrane region" description="Helical" evidence="9">
    <location>
        <begin position="140"/>
        <end position="156"/>
    </location>
</feature>
<feature type="transmembrane region" description="Helical" evidence="9">
    <location>
        <begin position="110"/>
        <end position="128"/>
    </location>
</feature>
<feature type="transmembrane region" description="Helical" evidence="9">
    <location>
        <begin position="228"/>
        <end position="251"/>
    </location>
</feature>
<proteinExistence type="predicted"/>
<sequence>MQQPFYVQQQNQRRQEANSLSTEPSLIPLPLILAIALAIRLLAVFFSKGYAFHDDHFDVITIAQNWVYGLPYWLNTEMPPRHSMFYTGIHYALLYAMQAAGIQSPDTKMMLIRLLHGFYSLLVVYFGYKITDLLSNRTNARLVGLMLALLWFMPFMSVRNLVEMVCIPPYLAAFYLLLKYDRQAERKPASWLLPGALFALAFVFRYHTLLFAAGAGLVLLYRQQWRQMGWFSLGFILVAFAIQGTIDILFFDYPFHSVVTYFFYNTEHAYNFSTGPVYRFLLTVLGFLVPPVSIFLLMGYVRTQRQAPMLFWGGLLFFVVHSLFPNKQERFIFPLLPLLVVLGVVGWQPFVQQSKFWLQHRRWLAYSWRFFWAVNLMAAIGLSLTYSKKSRIAPLVYLSEKQGLQAVLLEGGEKGVRQPPLFYLGQMSATYEEFQKDKYRAWAKYKTGTPLPDDFVMVYTLDSRKPVSQQQQEIAAMQRQPGYVVMTGNDQQTERLQRLRQLYPTLSYETTISPSLYDQLLTYLNPRVHKNEEVRIYRIGKK</sequence>
<comment type="caution">
    <text evidence="10">The sequence shown here is derived from an EMBL/GenBank/DDBJ whole genome shotgun (WGS) entry which is preliminary data.</text>
</comment>
<name>A0ABW5D202_9BACT</name>
<keyword evidence="4 10" id="KW-0808">Transferase</keyword>
<organism evidence="10 11">
    <name type="scientific">Pontibacter ruber</name>
    <dbReference type="NCBI Taxonomy" id="1343895"/>
    <lineage>
        <taxon>Bacteria</taxon>
        <taxon>Pseudomonadati</taxon>
        <taxon>Bacteroidota</taxon>
        <taxon>Cytophagia</taxon>
        <taxon>Cytophagales</taxon>
        <taxon>Hymenobacteraceae</taxon>
        <taxon>Pontibacter</taxon>
    </lineage>
</organism>
<evidence type="ECO:0000256" key="2">
    <source>
        <dbReference type="ARBA" id="ARBA00004586"/>
    </source>
</evidence>
<dbReference type="EMBL" id="JBHUIM010000003">
    <property type="protein sequence ID" value="MFD2248431.1"/>
    <property type="molecule type" value="Genomic_DNA"/>
</dbReference>
<keyword evidence="3 10" id="KW-0328">Glycosyltransferase</keyword>
<reference evidence="11" key="1">
    <citation type="journal article" date="2019" name="Int. J. Syst. Evol. Microbiol.">
        <title>The Global Catalogue of Microorganisms (GCM) 10K type strain sequencing project: providing services to taxonomists for standard genome sequencing and annotation.</title>
        <authorList>
            <consortium name="The Broad Institute Genomics Platform"/>
            <consortium name="The Broad Institute Genome Sequencing Center for Infectious Disease"/>
            <person name="Wu L."/>
            <person name="Ma J."/>
        </authorList>
    </citation>
    <scope>NUCLEOTIDE SEQUENCE [LARGE SCALE GENOMIC DNA]</scope>
    <source>
        <strain evidence="11">CGMCC 4.1782</strain>
    </source>
</reference>
<evidence type="ECO:0000256" key="8">
    <source>
        <dbReference type="ARBA" id="ARBA00023136"/>
    </source>
</evidence>
<dbReference type="Proteomes" id="UP001597374">
    <property type="component" value="Unassembled WGS sequence"/>
</dbReference>
<evidence type="ECO:0000256" key="4">
    <source>
        <dbReference type="ARBA" id="ARBA00022679"/>
    </source>
</evidence>
<evidence type="ECO:0000256" key="9">
    <source>
        <dbReference type="SAM" id="Phobius"/>
    </source>
</evidence>
<dbReference type="PANTHER" id="PTHR22760">
    <property type="entry name" value="GLYCOSYLTRANSFERASE"/>
    <property type="match status" value="1"/>
</dbReference>
<dbReference type="EC" id="2.4.-.-" evidence="10"/>
<evidence type="ECO:0000256" key="1">
    <source>
        <dbReference type="ARBA" id="ARBA00004127"/>
    </source>
</evidence>
<dbReference type="RefSeq" id="WP_250431551.1">
    <property type="nucleotide sequence ID" value="NZ_JALPRR010000004.1"/>
</dbReference>
<keyword evidence="8 9" id="KW-0472">Membrane</keyword>
<feature type="transmembrane region" description="Helical" evidence="9">
    <location>
        <begin position="331"/>
        <end position="351"/>
    </location>
</feature>
<keyword evidence="7 9" id="KW-1133">Transmembrane helix</keyword>
<evidence type="ECO:0000256" key="7">
    <source>
        <dbReference type="ARBA" id="ARBA00022989"/>
    </source>
</evidence>
<keyword evidence="11" id="KW-1185">Reference proteome</keyword>
<keyword evidence="6" id="KW-0256">Endoplasmic reticulum</keyword>
<feature type="transmembrane region" description="Helical" evidence="9">
    <location>
        <begin position="309"/>
        <end position="325"/>
    </location>
</feature>
<evidence type="ECO:0000313" key="10">
    <source>
        <dbReference type="EMBL" id="MFD2248431.1"/>
    </source>
</evidence>
<dbReference type="Pfam" id="PF03901">
    <property type="entry name" value="Glyco_transf_22"/>
    <property type="match status" value="1"/>
</dbReference>
<feature type="transmembrane region" description="Helical" evidence="9">
    <location>
        <begin position="363"/>
        <end position="386"/>
    </location>
</feature>
<accession>A0ABW5D202</accession>
<feature type="transmembrane region" description="Helical" evidence="9">
    <location>
        <begin position="198"/>
        <end position="221"/>
    </location>
</feature>
<evidence type="ECO:0000313" key="11">
    <source>
        <dbReference type="Proteomes" id="UP001597374"/>
    </source>
</evidence>
<feature type="transmembrane region" description="Helical" evidence="9">
    <location>
        <begin position="161"/>
        <end position="178"/>
    </location>
</feature>
<protein>
    <submittedName>
        <fullName evidence="10">Glycosyltransferase family 39 protein</fullName>
        <ecNumber evidence="10">2.4.-.-</ecNumber>
    </submittedName>
</protein>
<keyword evidence="5 9" id="KW-0812">Transmembrane</keyword>
<gene>
    <name evidence="10" type="ORF">ACFSKP_19345</name>
</gene>
<dbReference type="GO" id="GO:0016757">
    <property type="term" value="F:glycosyltransferase activity"/>
    <property type="evidence" value="ECO:0007669"/>
    <property type="project" value="UniProtKB-KW"/>
</dbReference>
<evidence type="ECO:0000256" key="3">
    <source>
        <dbReference type="ARBA" id="ARBA00022676"/>
    </source>
</evidence>
<feature type="transmembrane region" description="Helical" evidence="9">
    <location>
        <begin position="277"/>
        <end position="297"/>
    </location>
</feature>
<evidence type="ECO:0000256" key="5">
    <source>
        <dbReference type="ARBA" id="ARBA00022692"/>
    </source>
</evidence>
<feature type="transmembrane region" description="Helical" evidence="9">
    <location>
        <begin position="26"/>
        <end position="46"/>
    </location>
</feature>